<keyword evidence="2" id="KW-1003">Cell membrane</keyword>
<proteinExistence type="predicted"/>
<evidence type="ECO:0000256" key="5">
    <source>
        <dbReference type="ARBA" id="ARBA00023136"/>
    </source>
</evidence>
<dbReference type="CDD" id="cd17320">
    <property type="entry name" value="MFS_MdfA_MDR_like"/>
    <property type="match status" value="1"/>
</dbReference>
<keyword evidence="4 6" id="KW-1133">Transmembrane helix</keyword>
<reference evidence="8 9" key="1">
    <citation type="submission" date="2015-05" db="EMBL/GenBank/DDBJ databases">
        <title>Photobacterium galathea sp. nov.</title>
        <authorList>
            <person name="Machado H."/>
            <person name="Gram L."/>
        </authorList>
    </citation>
    <scope>NUCLEOTIDE SEQUENCE [LARGE SCALE GENOMIC DNA]</scope>
    <source>
        <strain evidence="8 9">DSM 25995</strain>
    </source>
</reference>
<comment type="subcellular location">
    <subcellularLocation>
        <location evidence="1">Cell membrane</location>
        <topology evidence="1">Multi-pass membrane protein</topology>
    </subcellularLocation>
</comment>
<feature type="transmembrane region" description="Helical" evidence="6">
    <location>
        <begin position="300"/>
        <end position="320"/>
    </location>
</feature>
<dbReference type="InterPro" id="IPR020846">
    <property type="entry name" value="MFS_dom"/>
</dbReference>
<dbReference type="GO" id="GO:0005886">
    <property type="term" value="C:plasma membrane"/>
    <property type="evidence" value="ECO:0007669"/>
    <property type="project" value="UniProtKB-SubCell"/>
</dbReference>
<feature type="transmembrane region" description="Helical" evidence="6">
    <location>
        <begin position="270"/>
        <end position="288"/>
    </location>
</feature>
<accession>A0A0J1GR82</accession>
<feature type="transmembrane region" description="Helical" evidence="6">
    <location>
        <begin position="94"/>
        <end position="118"/>
    </location>
</feature>
<evidence type="ECO:0000259" key="7">
    <source>
        <dbReference type="PROSITE" id="PS50850"/>
    </source>
</evidence>
<dbReference type="InterPro" id="IPR011701">
    <property type="entry name" value="MFS"/>
</dbReference>
<keyword evidence="5 6" id="KW-0472">Membrane</keyword>
<dbReference type="RefSeq" id="WP_047873403.1">
    <property type="nucleotide sequence ID" value="NZ_BMYC01000001.1"/>
</dbReference>
<dbReference type="InterPro" id="IPR036259">
    <property type="entry name" value="MFS_trans_sf"/>
</dbReference>
<feature type="domain" description="Major facilitator superfamily (MFS) profile" evidence="7">
    <location>
        <begin position="6"/>
        <end position="387"/>
    </location>
</feature>
<dbReference type="PROSITE" id="PS50850">
    <property type="entry name" value="MFS"/>
    <property type="match status" value="1"/>
</dbReference>
<keyword evidence="3 6" id="KW-0812">Transmembrane</keyword>
<feature type="transmembrane region" description="Helical" evidence="6">
    <location>
        <begin position="240"/>
        <end position="258"/>
    </location>
</feature>
<dbReference type="PANTHER" id="PTHR43124">
    <property type="entry name" value="PURINE EFFLUX PUMP PBUE"/>
    <property type="match status" value="1"/>
</dbReference>
<dbReference type="PANTHER" id="PTHR43124:SF3">
    <property type="entry name" value="CHLORAMPHENICOL EFFLUX PUMP RV0191"/>
    <property type="match status" value="1"/>
</dbReference>
<dbReference type="SUPFAM" id="SSF103473">
    <property type="entry name" value="MFS general substrate transporter"/>
    <property type="match status" value="1"/>
</dbReference>
<comment type="caution">
    <text evidence="8">The sequence shown here is derived from an EMBL/GenBank/DDBJ whole genome shotgun (WGS) entry which is preliminary data.</text>
</comment>
<gene>
    <name evidence="8" type="ORF">ABT58_06015</name>
</gene>
<feature type="transmembrane region" description="Helical" evidence="6">
    <location>
        <begin position="332"/>
        <end position="353"/>
    </location>
</feature>
<evidence type="ECO:0000313" key="9">
    <source>
        <dbReference type="Proteomes" id="UP000036426"/>
    </source>
</evidence>
<keyword evidence="9" id="KW-1185">Reference proteome</keyword>
<evidence type="ECO:0000256" key="4">
    <source>
        <dbReference type="ARBA" id="ARBA00022989"/>
    </source>
</evidence>
<dbReference type="Proteomes" id="UP000036426">
    <property type="component" value="Unassembled WGS sequence"/>
</dbReference>
<feature type="transmembrane region" description="Helical" evidence="6">
    <location>
        <begin position="155"/>
        <end position="175"/>
    </location>
</feature>
<evidence type="ECO:0000256" key="3">
    <source>
        <dbReference type="ARBA" id="ARBA00022692"/>
    </source>
</evidence>
<dbReference type="EMBL" id="LDOV01000010">
    <property type="protein sequence ID" value="KLV01949.1"/>
    <property type="molecule type" value="Genomic_DNA"/>
</dbReference>
<dbReference type="AlphaFoldDB" id="A0A0J1GR82"/>
<protein>
    <submittedName>
        <fullName evidence="8">Major facilitator transporter</fullName>
    </submittedName>
</protein>
<evidence type="ECO:0000256" key="1">
    <source>
        <dbReference type="ARBA" id="ARBA00004651"/>
    </source>
</evidence>
<sequence length="387" mass="40967">MRKAPSMWLMLVMLMFPQIVETIYSPALGNLADTFAVSDTQAAQTLSVYFLAFALGVVVWGIAADKWGRRPTMLVGLALYAAAAAVAMCTDSFTVIMLARAASAFGIAVGSVVTQTMLRDTYSGESLAKVFSLMGMGIAISPVVGLFLGGQLVDAGGYTFVFATLLFMAAGLWLCNATLLPETQTEKQPVQLMSLGKRMLNDPHIWRSAGLVALYNIALFSYYQLGPFVFASMGLDAEQFGYSGVVLGVSTLVGSYLNRWLLSRQIAIQTILGGASVLLLVGAIGVFATEGMRLFNTVPLMLLPMMLVVIAFGLAIPNVLSRALTAYAKQAGSAGAILGLMYYLMIGVGLMLAGNLQDLGVSLIFCGITAFMVTLSRSKAGAPVTTS</sequence>
<feature type="transmembrane region" description="Helical" evidence="6">
    <location>
        <begin position="71"/>
        <end position="88"/>
    </location>
</feature>
<evidence type="ECO:0000256" key="2">
    <source>
        <dbReference type="ARBA" id="ARBA00022475"/>
    </source>
</evidence>
<feature type="transmembrane region" description="Helical" evidence="6">
    <location>
        <begin position="46"/>
        <end position="64"/>
    </location>
</feature>
<feature type="transmembrane region" description="Helical" evidence="6">
    <location>
        <begin position="205"/>
        <end position="225"/>
    </location>
</feature>
<dbReference type="PATRIC" id="fig|754436.4.peg.1277"/>
<dbReference type="Pfam" id="PF07690">
    <property type="entry name" value="MFS_1"/>
    <property type="match status" value="1"/>
</dbReference>
<organism evidence="8 9">
    <name type="scientific">Photobacterium aphoticum</name>
    <dbReference type="NCBI Taxonomy" id="754436"/>
    <lineage>
        <taxon>Bacteria</taxon>
        <taxon>Pseudomonadati</taxon>
        <taxon>Pseudomonadota</taxon>
        <taxon>Gammaproteobacteria</taxon>
        <taxon>Vibrionales</taxon>
        <taxon>Vibrionaceae</taxon>
        <taxon>Photobacterium</taxon>
    </lineage>
</organism>
<evidence type="ECO:0000313" key="8">
    <source>
        <dbReference type="EMBL" id="KLV01949.1"/>
    </source>
</evidence>
<dbReference type="GO" id="GO:0022857">
    <property type="term" value="F:transmembrane transporter activity"/>
    <property type="evidence" value="ECO:0007669"/>
    <property type="project" value="InterPro"/>
</dbReference>
<evidence type="ECO:0000256" key="6">
    <source>
        <dbReference type="SAM" id="Phobius"/>
    </source>
</evidence>
<feature type="transmembrane region" description="Helical" evidence="6">
    <location>
        <begin position="359"/>
        <end position="376"/>
    </location>
</feature>
<dbReference type="InterPro" id="IPR050189">
    <property type="entry name" value="MFS_Efflux_Transporters"/>
</dbReference>
<name>A0A0J1GR82_9GAMM</name>
<dbReference type="OrthoDB" id="9814303at2"/>
<feature type="transmembrane region" description="Helical" evidence="6">
    <location>
        <begin position="130"/>
        <end position="149"/>
    </location>
</feature>
<dbReference type="Gene3D" id="1.20.1720.10">
    <property type="entry name" value="Multidrug resistance protein D"/>
    <property type="match status" value="1"/>
</dbReference>